<dbReference type="InterPro" id="IPR029058">
    <property type="entry name" value="AB_hydrolase_fold"/>
</dbReference>
<evidence type="ECO:0000313" key="3">
    <source>
        <dbReference type="Proteomes" id="UP001217838"/>
    </source>
</evidence>
<keyword evidence="2" id="KW-0378">Hydrolase</keyword>
<keyword evidence="3" id="KW-1185">Reference proteome</keyword>
<dbReference type="Proteomes" id="UP001217838">
    <property type="component" value="Unassembled WGS sequence"/>
</dbReference>
<evidence type="ECO:0000313" key="2">
    <source>
        <dbReference type="EMBL" id="MDC0672547.1"/>
    </source>
</evidence>
<organism evidence="2 3">
    <name type="scientific">Nannocystis radixulma</name>
    <dbReference type="NCBI Taxonomy" id="2995305"/>
    <lineage>
        <taxon>Bacteria</taxon>
        <taxon>Pseudomonadati</taxon>
        <taxon>Myxococcota</taxon>
        <taxon>Polyangia</taxon>
        <taxon>Nannocystales</taxon>
        <taxon>Nannocystaceae</taxon>
        <taxon>Nannocystis</taxon>
    </lineage>
</organism>
<feature type="domain" description="Dienelactone hydrolase" evidence="1">
    <location>
        <begin position="25"/>
        <end position="244"/>
    </location>
</feature>
<dbReference type="SUPFAM" id="SSF53474">
    <property type="entry name" value="alpha/beta-Hydrolases"/>
    <property type="match status" value="1"/>
</dbReference>
<evidence type="ECO:0000259" key="1">
    <source>
        <dbReference type="Pfam" id="PF01738"/>
    </source>
</evidence>
<reference evidence="2 3" key="1">
    <citation type="submission" date="2022-11" db="EMBL/GenBank/DDBJ databases">
        <title>Minimal conservation of predation-associated metabolite biosynthetic gene clusters underscores biosynthetic potential of Myxococcota including descriptions for ten novel species: Archangium lansinium sp. nov., Myxococcus landrumus sp. nov., Nannocystis bai.</title>
        <authorList>
            <person name="Ahearne A."/>
            <person name="Stevens C."/>
            <person name="Dowd S."/>
        </authorList>
    </citation>
    <scope>NUCLEOTIDE SEQUENCE [LARGE SCALE GENOMIC DNA]</scope>
    <source>
        <strain evidence="2 3">NCELM</strain>
    </source>
</reference>
<comment type="caution">
    <text evidence="2">The sequence shown here is derived from an EMBL/GenBank/DDBJ whole genome shotgun (WGS) entry which is preliminary data.</text>
</comment>
<gene>
    <name evidence="2" type="ORF">POL58_32655</name>
</gene>
<dbReference type="PANTHER" id="PTHR22946">
    <property type="entry name" value="DIENELACTONE HYDROLASE DOMAIN-CONTAINING PROTEIN-RELATED"/>
    <property type="match status" value="1"/>
</dbReference>
<proteinExistence type="predicted"/>
<dbReference type="GO" id="GO:0016787">
    <property type="term" value="F:hydrolase activity"/>
    <property type="evidence" value="ECO:0007669"/>
    <property type="project" value="UniProtKB-KW"/>
</dbReference>
<accession>A0ABT5BHN2</accession>
<protein>
    <submittedName>
        <fullName evidence="2">Dienelactone hydrolase family protein</fullName>
    </submittedName>
</protein>
<dbReference type="EMBL" id="JAQNDN010000019">
    <property type="protein sequence ID" value="MDC0672547.1"/>
    <property type="molecule type" value="Genomic_DNA"/>
</dbReference>
<sequence length="251" mass="26533">MSAASSRSIVSEFIDYPAGDLVCEAYVAHDGATARPRPGVVLAHAWDGQNGSMRAHAEHFAAQGRVAFALDLYGKGVRGEETGDNTRLMAPLLQDRGLLRDRLAAGIAAARQHPLLDPDNLVVIGWCFGGLCALDAARSALPGVRGVVSIHGVLRPPGLADLPRISAKILVLHGWEDPVAPPEDVLALARELTAAGADWQLHAYGHAMHAFTFPGAQMPERGLQYDPNAARRASLAIEAFLAEVLGPVVPA</sequence>
<dbReference type="PANTHER" id="PTHR22946:SF0">
    <property type="entry name" value="DIENELACTONE HYDROLASE DOMAIN-CONTAINING PROTEIN"/>
    <property type="match status" value="1"/>
</dbReference>
<dbReference type="InterPro" id="IPR050261">
    <property type="entry name" value="FrsA_esterase"/>
</dbReference>
<dbReference type="Gene3D" id="3.40.50.1820">
    <property type="entry name" value="alpha/beta hydrolase"/>
    <property type="match status" value="1"/>
</dbReference>
<dbReference type="Pfam" id="PF01738">
    <property type="entry name" value="DLH"/>
    <property type="match status" value="1"/>
</dbReference>
<dbReference type="RefSeq" id="WP_272004381.1">
    <property type="nucleotide sequence ID" value="NZ_JAQNDN010000019.1"/>
</dbReference>
<dbReference type="InterPro" id="IPR002925">
    <property type="entry name" value="Dienelactn_hydro"/>
</dbReference>
<name>A0ABT5BHN2_9BACT</name>